<feature type="transmembrane region" description="Helical" evidence="2">
    <location>
        <begin position="162"/>
        <end position="184"/>
    </location>
</feature>
<keyword evidence="2" id="KW-0472">Membrane</keyword>
<organism evidence="3 4">
    <name type="scientific">Pyricularia oryzae</name>
    <name type="common">Rice blast fungus</name>
    <name type="synonym">Magnaporthe oryzae</name>
    <dbReference type="NCBI Taxonomy" id="318829"/>
    <lineage>
        <taxon>Eukaryota</taxon>
        <taxon>Fungi</taxon>
        <taxon>Dikarya</taxon>
        <taxon>Ascomycota</taxon>
        <taxon>Pezizomycotina</taxon>
        <taxon>Sordariomycetes</taxon>
        <taxon>Sordariomycetidae</taxon>
        <taxon>Magnaporthales</taxon>
        <taxon>Pyriculariaceae</taxon>
        <taxon>Pyricularia</taxon>
    </lineage>
</organism>
<reference evidence="3 4" key="1">
    <citation type="journal article" date="2019" name="Mol. Biol. Evol.">
        <title>Blast fungal genomes show frequent chromosomal changes, gene gains and losses, and effector gene turnover.</title>
        <authorList>
            <person name="Gomez Luciano L.B."/>
            <person name="Jason Tsai I."/>
            <person name="Chuma I."/>
            <person name="Tosa Y."/>
            <person name="Chen Y.H."/>
            <person name="Li J.Y."/>
            <person name="Li M.Y."/>
            <person name="Jade Lu M.Y."/>
            <person name="Nakayashiki H."/>
            <person name="Li W.H."/>
        </authorList>
    </citation>
    <scope>NUCLEOTIDE SEQUENCE [LARGE SCALE GENOMIC DNA]</scope>
    <source>
        <strain evidence="3">MZ5-1-6</strain>
    </source>
</reference>
<gene>
    <name evidence="3" type="ORF">PoMZ_12674</name>
</gene>
<sequence>MRVISLSTLNSPPLDSDSEPEHDINNTTLLFGPKAARLGTLFAFCFTSATWQPAFFSDRHLQHLVILKPLPPPRLPSPNRQDKTTKTAHFFLSLPALTIVSHQPLSSTPALCVLLPYEGPTNFLGWGSLRSPAPSYGDRHTYTHIEWGDAEERRLNVRFWRFVGGMVVVVTAACIVAIVFGHYLRGSI</sequence>
<protein>
    <submittedName>
        <fullName evidence="3">Uncharacterized protein</fullName>
    </submittedName>
</protein>
<feature type="compositionally biased region" description="Polar residues" evidence="1">
    <location>
        <begin position="1"/>
        <end position="13"/>
    </location>
</feature>
<evidence type="ECO:0000256" key="2">
    <source>
        <dbReference type="SAM" id="Phobius"/>
    </source>
</evidence>
<evidence type="ECO:0000313" key="4">
    <source>
        <dbReference type="Proteomes" id="UP000294847"/>
    </source>
</evidence>
<dbReference type="AlphaFoldDB" id="A0A4P7NTD0"/>
<accession>A0A4P7NTD0</accession>
<proteinExistence type="predicted"/>
<evidence type="ECO:0000256" key="1">
    <source>
        <dbReference type="SAM" id="MobiDB-lite"/>
    </source>
</evidence>
<dbReference type="Proteomes" id="UP000294847">
    <property type="component" value="Chromosome 7"/>
</dbReference>
<dbReference type="EMBL" id="CP034210">
    <property type="protein sequence ID" value="QBZ65711.1"/>
    <property type="molecule type" value="Genomic_DNA"/>
</dbReference>
<keyword evidence="2" id="KW-0812">Transmembrane</keyword>
<evidence type="ECO:0000313" key="3">
    <source>
        <dbReference type="EMBL" id="QBZ65711.1"/>
    </source>
</evidence>
<keyword evidence="2" id="KW-1133">Transmembrane helix</keyword>
<feature type="region of interest" description="Disordered" evidence="1">
    <location>
        <begin position="1"/>
        <end position="21"/>
    </location>
</feature>
<name>A0A4P7NTD0_PYROR</name>